<dbReference type="Proteomes" id="UP001161389">
    <property type="component" value="Unassembled WGS sequence"/>
</dbReference>
<gene>
    <name evidence="2" type="ORF">GCM10007876_34640</name>
</gene>
<dbReference type="InterPro" id="IPR008775">
    <property type="entry name" value="Phytyl_CoA_dOase-like"/>
</dbReference>
<dbReference type="Pfam" id="PF05721">
    <property type="entry name" value="PhyH"/>
    <property type="match status" value="1"/>
</dbReference>
<sequence>MSVTELSPLNSNLDLYPSRKGQPAKIIPRQDPCVYSDDAVRPPISREDIQFYQQNGFLIIKNVFPPEEITDFKNELNHLCSLSTRTADNRFILEKDQQDVRSIFEVHILSKRFEELSEDPRLIELARYLLNDDIYIHQSRVNYKPGFNGNGFNWHSDFETWHTEDGMPRMRALSMSIPLTENTSTNGPLMFVPRSHHHYLSCTEQTPAHHYIDSLKEQQIGIPNPANISGLVSQYGMVQALSQPGSLILFDSNTLHGSNSNISPHPRSNVFFVYNALSNKVVAPFDEAPPRPEFLAARRSIRPIP</sequence>
<dbReference type="PANTHER" id="PTHR20883:SF48">
    <property type="entry name" value="ECTOINE DIOXYGENASE"/>
    <property type="match status" value="1"/>
</dbReference>
<comment type="cofactor">
    <cofactor evidence="1">
        <name>Fe(2+)</name>
        <dbReference type="ChEBI" id="CHEBI:29033"/>
    </cofactor>
</comment>
<keyword evidence="3" id="KW-1185">Reference proteome</keyword>
<evidence type="ECO:0000256" key="1">
    <source>
        <dbReference type="ARBA" id="ARBA00001954"/>
    </source>
</evidence>
<comment type="caution">
    <text evidence="2">The sequence shown here is derived from an EMBL/GenBank/DDBJ whole genome shotgun (WGS) entry which is preliminary data.</text>
</comment>
<dbReference type="Gene3D" id="2.60.120.620">
    <property type="entry name" value="q2cbj1_9rhob like domain"/>
    <property type="match status" value="1"/>
</dbReference>
<dbReference type="RefSeq" id="WP_284383171.1">
    <property type="nucleotide sequence ID" value="NZ_BSNM01000016.1"/>
</dbReference>
<evidence type="ECO:0000313" key="3">
    <source>
        <dbReference type="Proteomes" id="UP001161389"/>
    </source>
</evidence>
<evidence type="ECO:0000313" key="2">
    <source>
        <dbReference type="EMBL" id="GLQ32985.1"/>
    </source>
</evidence>
<dbReference type="AlphaFoldDB" id="A0AA37SBI9"/>
<dbReference type="EMBL" id="BSNM01000016">
    <property type="protein sequence ID" value="GLQ32985.1"/>
    <property type="molecule type" value="Genomic_DNA"/>
</dbReference>
<accession>A0AA37SBI9</accession>
<reference evidence="2" key="2">
    <citation type="submission" date="2023-01" db="EMBL/GenBank/DDBJ databases">
        <title>Draft genome sequence of Litoribrevibacter albus strain NBRC 110071.</title>
        <authorList>
            <person name="Sun Q."/>
            <person name="Mori K."/>
        </authorList>
    </citation>
    <scope>NUCLEOTIDE SEQUENCE</scope>
    <source>
        <strain evidence="2">NBRC 110071</strain>
    </source>
</reference>
<dbReference type="SUPFAM" id="SSF51197">
    <property type="entry name" value="Clavaminate synthase-like"/>
    <property type="match status" value="1"/>
</dbReference>
<dbReference type="GO" id="GO:0005506">
    <property type="term" value="F:iron ion binding"/>
    <property type="evidence" value="ECO:0007669"/>
    <property type="project" value="UniProtKB-ARBA"/>
</dbReference>
<name>A0AA37SBI9_9GAMM</name>
<proteinExistence type="predicted"/>
<reference evidence="2" key="1">
    <citation type="journal article" date="2014" name="Int. J. Syst. Evol. Microbiol.">
        <title>Complete genome sequence of Corynebacterium casei LMG S-19264T (=DSM 44701T), isolated from a smear-ripened cheese.</title>
        <authorList>
            <consortium name="US DOE Joint Genome Institute (JGI-PGF)"/>
            <person name="Walter F."/>
            <person name="Albersmeier A."/>
            <person name="Kalinowski J."/>
            <person name="Ruckert C."/>
        </authorList>
    </citation>
    <scope>NUCLEOTIDE SEQUENCE</scope>
    <source>
        <strain evidence="2">NBRC 110071</strain>
    </source>
</reference>
<organism evidence="2 3">
    <name type="scientific">Litoribrevibacter albus</name>
    <dbReference type="NCBI Taxonomy" id="1473156"/>
    <lineage>
        <taxon>Bacteria</taxon>
        <taxon>Pseudomonadati</taxon>
        <taxon>Pseudomonadota</taxon>
        <taxon>Gammaproteobacteria</taxon>
        <taxon>Oceanospirillales</taxon>
        <taxon>Oceanospirillaceae</taxon>
        <taxon>Litoribrevibacter</taxon>
    </lineage>
</organism>
<dbReference type="PANTHER" id="PTHR20883">
    <property type="entry name" value="PHYTANOYL-COA DIOXYGENASE DOMAIN CONTAINING 1"/>
    <property type="match status" value="1"/>
</dbReference>
<dbReference type="GO" id="GO:0016706">
    <property type="term" value="F:2-oxoglutarate-dependent dioxygenase activity"/>
    <property type="evidence" value="ECO:0007669"/>
    <property type="project" value="UniProtKB-ARBA"/>
</dbReference>
<protein>
    <submittedName>
        <fullName evidence="2">Ectoine hydroxylase</fullName>
    </submittedName>
</protein>